<protein>
    <submittedName>
        <fullName evidence="2">Unnamed protein product</fullName>
    </submittedName>
</protein>
<evidence type="ECO:0000259" key="1">
    <source>
        <dbReference type="Pfam" id="PF03184"/>
    </source>
</evidence>
<dbReference type="OrthoDB" id="116731at2759"/>
<evidence type="ECO:0000313" key="3">
    <source>
        <dbReference type="Proteomes" id="UP001165121"/>
    </source>
</evidence>
<dbReference type="EMBL" id="BSXT01000288">
    <property type="protein sequence ID" value="GMF23411.1"/>
    <property type="molecule type" value="Genomic_DNA"/>
</dbReference>
<organism evidence="2 3">
    <name type="scientific">Phytophthora fragariaefolia</name>
    <dbReference type="NCBI Taxonomy" id="1490495"/>
    <lineage>
        <taxon>Eukaryota</taxon>
        <taxon>Sar</taxon>
        <taxon>Stramenopiles</taxon>
        <taxon>Oomycota</taxon>
        <taxon>Peronosporomycetes</taxon>
        <taxon>Peronosporales</taxon>
        <taxon>Peronosporaceae</taxon>
        <taxon>Phytophthora</taxon>
    </lineage>
</organism>
<keyword evidence="3" id="KW-1185">Reference proteome</keyword>
<dbReference type="GO" id="GO:0005634">
    <property type="term" value="C:nucleus"/>
    <property type="evidence" value="ECO:0007669"/>
    <property type="project" value="TreeGrafter"/>
</dbReference>
<comment type="caution">
    <text evidence="2">The sequence shown here is derived from an EMBL/GenBank/DDBJ whole genome shotgun (WGS) entry which is preliminary data.</text>
</comment>
<proteinExistence type="predicted"/>
<dbReference type="PANTHER" id="PTHR19303:SF73">
    <property type="entry name" value="PROTEIN PDC2"/>
    <property type="match status" value="1"/>
</dbReference>
<dbReference type="InterPro" id="IPR050863">
    <property type="entry name" value="CenT-Element_Derived"/>
</dbReference>
<dbReference type="InterPro" id="IPR004875">
    <property type="entry name" value="DDE_SF_endonuclease_dom"/>
</dbReference>
<gene>
    <name evidence="2" type="ORF">Pfra01_000369300</name>
</gene>
<sequence length="240" mass="27470">MEKTASSIWRRWRTTSRNCRASFVPTRIPTYTTWTKPAFSSTTCRVVCFAATTLTKDKARITLAVCTNATGTDKLPLLFIGTAAKPRWFNKKPADVIYTSASKAWMTTPTFQAWLRDVDQSMREQQRHILIRVDNVSSHCDDGVVLANVRLAKLPPNTTSKLQPLVQGIIYCLKRNVLQKKMEYALERIDDGELNPYNVGMLKDIEWCAEAWREMPMETIQHCWLHSTLIAKSDLNFILP</sequence>
<name>A0A9W6WZK8_9STRA</name>
<dbReference type="GO" id="GO:0003677">
    <property type="term" value="F:DNA binding"/>
    <property type="evidence" value="ECO:0007669"/>
    <property type="project" value="TreeGrafter"/>
</dbReference>
<dbReference type="PANTHER" id="PTHR19303">
    <property type="entry name" value="TRANSPOSON"/>
    <property type="match status" value="1"/>
</dbReference>
<dbReference type="AlphaFoldDB" id="A0A9W6WZK8"/>
<feature type="domain" description="DDE-1" evidence="1">
    <location>
        <begin position="58"/>
        <end position="224"/>
    </location>
</feature>
<accession>A0A9W6WZK8</accession>
<evidence type="ECO:0000313" key="2">
    <source>
        <dbReference type="EMBL" id="GMF23411.1"/>
    </source>
</evidence>
<reference evidence="2" key="1">
    <citation type="submission" date="2023-04" db="EMBL/GenBank/DDBJ databases">
        <title>Phytophthora fragariaefolia NBRC 109709.</title>
        <authorList>
            <person name="Ichikawa N."/>
            <person name="Sato H."/>
            <person name="Tonouchi N."/>
        </authorList>
    </citation>
    <scope>NUCLEOTIDE SEQUENCE</scope>
    <source>
        <strain evidence="2">NBRC 109709</strain>
    </source>
</reference>
<dbReference type="Proteomes" id="UP001165121">
    <property type="component" value="Unassembled WGS sequence"/>
</dbReference>
<dbReference type="Pfam" id="PF03184">
    <property type="entry name" value="DDE_1"/>
    <property type="match status" value="1"/>
</dbReference>